<dbReference type="OrthoDB" id="6433986at2759"/>
<reference evidence="1" key="1">
    <citation type="submission" date="2020-07" db="EMBL/GenBank/DDBJ databases">
        <title>Multicomponent nature underlies the extraordinary mechanical properties of spider dragline silk.</title>
        <authorList>
            <person name="Kono N."/>
            <person name="Nakamura H."/>
            <person name="Mori M."/>
            <person name="Yoshida Y."/>
            <person name="Ohtoshi R."/>
            <person name="Malay A.D."/>
            <person name="Moran D.A.P."/>
            <person name="Tomita M."/>
            <person name="Numata K."/>
            <person name="Arakawa K."/>
        </authorList>
    </citation>
    <scope>NUCLEOTIDE SEQUENCE</scope>
</reference>
<accession>A0A8X6L834</accession>
<evidence type="ECO:0000313" key="1">
    <source>
        <dbReference type="EMBL" id="GFR01166.1"/>
    </source>
</evidence>
<protein>
    <submittedName>
        <fullName evidence="1">Uncharacterized protein</fullName>
    </submittedName>
</protein>
<dbReference type="AlphaFoldDB" id="A0A8X6L834"/>
<dbReference type="EMBL" id="BMAO01035093">
    <property type="protein sequence ID" value="GFR01166.1"/>
    <property type="molecule type" value="Genomic_DNA"/>
</dbReference>
<sequence>MAYLGKCRREDIFILAMELNLRFDKSMTIATLKDLITGSEGYDEELTENLHATIVEDRKSNEERIHIEERALKLRIEEREEKLRIEELRIDEQKRKDEFELEKLRFQAQSNLGAATSEGTNYISKCCCISSEKKRRSEKIYPSKCSFYKLIGHKIITI</sequence>
<dbReference type="Proteomes" id="UP000887116">
    <property type="component" value="Unassembled WGS sequence"/>
</dbReference>
<gene>
    <name evidence="1" type="ORF">TNCT_335481</name>
</gene>
<keyword evidence="2" id="KW-1185">Reference proteome</keyword>
<proteinExistence type="predicted"/>
<comment type="caution">
    <text evidence="1">The sequence shown here is derived from an EMBL/GenBank/DDBJ whole genome shotgun (WGS) entry which is preliminary data.</text>
</comment>
<organism evidence="1 2">
    <name type="scientific">Trichonephila clavata</name>
    <name type="common">Joro spider</name>
    <name type="synonym">Nephila clavata</name>
    <dbReference type="NCBI Taxonomy" id="2740835"/>
    <lineage>
        <taxon>Eukaryota</taxon>
        <taxon>Metazoa</taxon>
        <taxon>Ecdysozoa</taxon>
        <taxon>Arthropoda</taxon>
        <taxon>Chelicerata</taxon>
        <taxon>Arachnida</taxon>
        <taxon>Araneae</taxon>
        <taxon>Araneomorphae</taxon>
        <taxon>Entelegynae</taxon>
        <taxon>Araneoidea</taxon>
        <taxon>Nephilidae</taxon>
        <taxon>Trichonephila</taxon>
    </lineage>
</organism>
<name>A0A8X6L834_TRICU</name>
<evidence type="ECO:0000313" key="2">
    <source>
        <dbReference type="Proteomes" id="UP000887116"/>
    </source>
</evidence>